<dbReference type="GO" id="GO:0006096">
    <property type="term" value="P:glycolytic process"/>
    <property type="evidence" value="ECO:0007669"/>
    <property type="project" value="UniProtKB-UniRule"/>
</dbReference>
<comment type="subcellular location">
    <subcellularLocation>
        <location evidence="8">Cytoplasm</location>
    </subcellularLocation>
</comment>
<organism evidence="10 11">
    <name type="scientific">Candidatus Cryptobacteroides avicola</name>
    <dbReference type="NCBI Taxonomy" id="2840757"/>
    <lineage>
        <taxon>Bacteria</taxon>
        <taxon>Pseudomonadati</taxon>
        <taxon>Bacteroidota</taxon>
        <taxon>Bacteroidia</taxon>
        <taxon>Bacteroidales</taxon>
        <taxon>Candidatus Cryptobacteroides</taxon>
    </lineage>
</organism>
<dbReference type="PANTHER" id="PTHR11469">
    <property type="entry name" value="GLUCOSE-6-PHOSPHATE ISOMERASE"/>
    <property type="match status" value="1"/>
</dbReference>
<dbReference type="GO" id="GO:0006094">
    <property type="term" value="P:gluconeogenesis"/>
    <property type="evidence" value="ECO:0007669"/>
    <property type="project" value="UniProtKB-UniRule"/>
</dbReference>
<dbReference type="Gene3D" id="3.40.50.10490">
    <property type="entry name" value="Glucose-6-phosphate isomerase like protein, domain 1"/>
    <property type="match status" value="2"/>
</dbReference>
<comment type="pathway">
    <text evidence="1 8 9">Carbohydrate degradation; glycolysis; D-glyceraldehyde 3-phosphate and glycerone phosphate from D-glucose: step 2/4.</text>
</comment>
<name>A0A940DQX2_9BACT</name>
<evidence type="ECO:0000256" key="2">
    <source>
        <dbReference type="ARBA" id="ARBA00006604"/>
    </source>
</evidence>
<dbReference type="InterPro" id="IPR035482">
    <property type="entry name" value="SIS_PGI_2"/>
</dbReference>
<evidence type="ECO:0000256" key="6">
    <source>
        <dbReference type="ARBA" id="ARBA00023235"/>
    </source>
</evidence>
<dbReference type="EC" id="5.3.1.9" evidence="8"/>
<dbReference type="GO" id="GO:0048029">
    <property type="term" value="F:monosaccharide binding"/>
    <property type="evidence" value="ECO:0007669"/>
    <property type="project" value="TreeGrafter"/>
</dbReference>
<keyword evidence="5 8" id="KW-0324">Glycolysis</keyword>
<evidence type="ECO:0000256" key="4">
    <source>
        <dbReference type="ARBA" id="ARBA00022490"/>
    </source>
</evidence>
<evidence type="ECO:0000313" key="11">
    <source>
        <dbReference type="Proteomes" id="UP000725002"/>
    </source>
</evidence>
<comment type="caution">
    <text evidence="8">Lacks conserved residue(s) required for the propagation of feature annotation.</text>
</comment>
<dbReference type="GO" id="GO:0051156">
    <property type="term" value="P:glucose 6-phosphate metabolic process"/>
    <property type="evidence" value="ECO:0007669"/>
    <property type="project" value="TreeGrafter"/>
</dbReference>
<dbReference type="PROSITE" id="PS00765">
    <property type="entry name" value="P_GLUCOSE_ISOMERASE_1"/>
    <property type="match status" value="1"/>
</dbReference>
<dbReference type="PROSITE" id="PS00174">
    <property type="entry name" value="P_GLUCOSE_ISOMERASE_2"/>
    <property type="match status" value="1"/>
</dbReference>
<dbReference type="InterPro" id="IPR018189">
    <property type="entry name" value="Phosphoglucose_isomerase_CS"/>
</dbReference>
<evidence type="ECO:0000256" key="5">
    <source>
        <dbReference type="ARBA" id="ARBA00023152"/>
    </source>
</evidence>
<evidence type="ECO:0000256" key="8">
    <source>
        <dbReference type="HAMAP-Rule" id="MF_00473"/>
    </source>
</evidence>
<keyword evidence="6 8" id="KW-0413">Isomerase</keyword>
<dbReference type="Pfam" id="PF00342">
    <property type="entry name" value="PGI"/>
    <property type="match status" value="1"/>
</dbReference>
<dbReference type="PRINTS" id="PR00662">
    <property type="entry name" value="G6PISOMERASE"/>
</dbReference>
<dbReference type="GO" id="GO:0004347">
    <property type="term" value="F:glucose-6-phosphate isomerase activity"/>
    <property type="evidence" value="ECO:0007669"/>
    <property type="project" value="UniProtKB-UniRule"/>
</dbReference>
<comment type="function">
    <text evidence="8">Catalyzes the reversible isomerization of glucose-6-phosphate to fructose-6-phosphate.</text>
</comment>
<evidence type="ECO:0000256" key="9">
    <source>
        <dbReference type="RuleBase" id="RU000612"/>
    </source>
</evidence>
<dbReference type="PROSITE" id="PS51463">
    <property type="entry name" value="P_GLUCOSE_ISOMERASE_3"/>
    <property type="match status" value="1"/>
</dbReference>
<dbReference type="SUPFAM" id="SSF53697">
    <property type="entry name" value="SIS domain"/>
    <property type="match status" value="1"/>
</dbReference>
<feature type="active site" description="Proton donor" evidence="8">
    <location>
        <position position="287"/>
    </location>
</feature>
<reference evidence="10" key="2">
    <citation type="journal article" date="2021" name="PeerJ">
        <title>Extensive microbial diversity within the chicken gut microbiome revealed by metagenomics and culture.</title>
        <authorList>
            <person name="Gilroy R."/>
            <person name="Ravi A."/>
            <person name="Getino M."/>
            <person name="Pursley I."/>
            <person name="Horton D.L."/>
            <person name="Alikhan N.F."/>
            <person name="Baker D."/>
            <person name="Gharbi K."/>
            <person name="Hall N."/>
            <person name="Watson M."/>
            <person name="Adriaenssens E.M."/>
            <person name="Foster-Nyarko E."/>
            <person name="Jarju S."/>
            <person name="Secka A."/>
            <person name="Antonio M."/>
            <person name="Oren A."/>
            <person name="Chaudhuri R.R."/>
            <person name="La Ragione R."/>
            <person name="Hildebrand F."/>
            <person name="Pallen M.J."/>
        </authorList>
    </citation>
    <scope>NUCLEOTIDE SEQUENCE</scope>
    <source>
        <strain evidence="10">G3-8215</strain>
    </source>
</reference>
<dbReference type="NCBIfam" id="NF010697">
    <property type="entry name" value="PRK14097.1"/>
    <property type="match status" value="1"/>
</dbReference>
<dbReference type="PANTHER" id="PTHR11469:SF1">
    <property type="entry name" value="GLUCOSE-6-PHOSPHATE ISOMERASE"/>
    <property type="match status" value="1"/>
</dbReference>
<dbReference type="FunFam" id="3.40.50.10490:FF:000015">
    <property type="entry name" value="Glucose-6-phosphate isomerase"/>
    <property type="match status" value="1"/>
</dbReference>
<comment type="pathway">
    <text evidence="8">Carbohydrate biosynthesis; gluconeogenesis.</text>
</comment>
<gene>
    <name evidence="8" type="primary">pgi</name>
    <name evidence="10" type="ORF">IAB75_02975</name>
</gene>
<evidence type="ECO:0000256" key="1">
    <source>
        <dbReference type="ARBA" id="ARBA00004926"/>
    </source>
</evidence>
<dbReference type="InterPro" id="IPR001672">
    <property type="entry name" value="G6P_Isomerase"/>
</dbReference>
<feature type="active site" evidence="8">
    <location>
        <position position="422"/>
    </location>
</feature>
<dbReference type="CDD" id="cd05015">
    <property type="entry name" value="SIS_PGI_1"/>
    <property type="match status" value="1"/>
</dbReference>
<dbReference type="InterPro" id="IPR035476">
    <property type="entry name" value="SIS_PGI_1"/>
</dbReference>
<evidence type="ECO:0000313" key="10">
    <source>
        <dbReference type="EMBL" id="MBO8483065.1"/>
    </source>
</evidence>
<keyword evidence="4 8" id="KW-0963">Cytoplasm</keyword>
<comment type="similarity">
    <text evidence="2 8 9">Belongs to the GPI family.</text>
</comment>
<dbReference type="InterPro" id="IPR046348">
    <property type="entry name" value="SIS_dom_sf"/>
</dbReference>
<protein>
    <recommendedName>
        <fullName evidence="8">Glucose-6-phosphate isomerase</fullName>
        <shortName evidence="8">GPI</shortName>
        <ecNumber evidence="8">5.3.1.9</ecNumber>
    </recommendedName>
    <alternativeName>
        <fullName evidence="8">Phosphoglucose isomerase</fullName>
        <shortName evidence="8">PGI</shortName>
    </alternativeName>
    <alternativeName>
        <fullName evidence="8">Phosphohexose isomerase</fullName>
        <shortName evidence="8">PHI</shortName>
    </alternativeName>
</protein>
<sequence>MVKVNLGGCSSFVKDAEYKEYVEKALSALDVLENETGAGNDFLGWKHLPTTTPESLVAECESVRDSWKGKGVDLVVVIGIGGSYLGAKCAVEALSHSFAKQLSGKKDAPEIVFAGHNLSEEYICELMDLMQQRNTAAVVISKSGTTTEPAIAFRLVKQYLEKTYGAKEAAERIVAVTDAHRGALKSLATQEGYRTFVIEDNVGGRFSVLTPVGILPIVLAGFDMRAMLEGAAEMERECAKRSAGNPAVEYAAMRNLLYGKGKKIEILVSYNPKLQYLGEWWKQLYGESEGKDGKGIFPASVSFTTDLHSMGQYIQDGERTLMETVVTVEKSNRSMTISDDPQNLDGLNFLTGKHVEECNAMAELGTKLAHIDGGVPQLSVSVEKIDEFNLGGLFYFFEKACGISAYILGVNPFDQPGVEAYKKNMFALLGKPGYEEQAKALHQRLGK</sequence>
<dbReference type="CDD" id="cd05016">
    <property type="entry name" value="SIS_PGI_2"/>
    <property type="match status" value="1"/>
</dbReference>
<comment type="caution">
    <text evidence="10">The sequence shown here is derived from an EMBL/GenBank/DDBJ whole genome shotgun (WGS) entry which is preliminary data.</text>
</comment>
<evidence type="ECO:0000256" key="3">
    <source>
        <dbReference type="ARBA" id="ARBA00022432"/>
    </source>
</evidence>
<dbReference type="Proteomes" id="UP000725002">
    <property type="component" value="Unassembled WGS sequence"/>
</dbReference>
<evidence type="ECO:0000256" key="7">
    <source>
        <dbReference type="ARBA" id="ARBA00029321"/>
    </source>
</evidence>
<dbReference type="EMBL" id="JADILV010000021">
    <property type="protein sequence ID" value="MBO8483065.1"/>
    <property type="molecule type" value="Genomic_DNA"/>
</dbReference>
<proteinExistence type="inferred from homology"/>
<reference evidence="10" key="1">
    <citation type="submission" date="2020-10" db="EMBL/GenBank/DDBJ databases">
        <authorList>
            <person name="Gilroy R."/>
        </authorList>
    </citation>
    <scope>NUCLEOTIDE SEQUENCE</scope>
    <source>
        <strain evidence="10">G3-8215</strain>
    </source>
</reference>
<dbReference type="FunFam" id="3.40.50.10490:FF:000016">
    <property type="entry name" value="Glucose-6-phosphate isomerase"/>
    <property type="match status" value="1"/>
</dbReference>
<dbReference type="GO" id="GO:0097367">
    <property type="term" value="F:carbohydrate derivative binding"/>
    <property type="evidence" value="ECO:0007669"/>
    <property type="project" value="InterPro"/>
</dbReference>
<accession>A0A940DQX2</accession>
<dbReference type="AlphaFoldDB" id="A0A940DQX2"/>
<dbReference type="GO" id="GO:0005829">
    <property type="term" value="C:cytosol"/>
    <property type="evidence" value="ECO:0007669"/>
    <property type="project" value="TreeGrafter"/>
</dbReference>
<comment type="catalytic activity">
    <reaction evidence="7 8 9">
        <text>alpha-D-glucose 6-phosphate = beta-D-fructose 6-phosphate</text>
        <dbReference type="Rhea" id="RHEA:11816"/>
        <dbReference type="ChEBI" id="CHEBI:57634"/>
        <dbReference type="ChEBI" id="CHEBI:58225"/>
        <dbReference type="EC" id="5.3.1.9"/>
    </reaction>
</comment>
<keyword evidence="3 8" id="KW-0312">Gluconeogenesis</keyword>
<dbReference type="HAMAP" id="MF_00473">
    <property type="entry name" value="G6P_isomerase"/>
    <property type="match status" value="1"/>
</dbReference>